<organism evidence="2 3">
    <name type="scientific">Marasmius crinis-equi</name>
    <dbReference type="NCBI Taxonomy" id="585013"/>
    <lineage>
        <taxon>Eukaryota</taxon>
        <taxon>Fungi</taxon>
        <taxon>Dikarya</taxon>
        <taxon>Basidiomycota</taxon>
        <taxon>Agaricomycotina</taxon>
        <taxon>Agaricomycetes</taxon>
        <taxon>Agaricomycetidae</taxon>
        <taxon>Agaricales</taxon>
        <taxon>Marasmiineae</taxon>
        <taxon>Marasmiaceae</taxon>
        <taxon>Marasmius</taxon>
    </lineage>
</organism>
<accession>A0ABR3F720</accession>
<dbReference type="EMBL" id="JBAHYK010000836">
    <property type="protein sequence ID" value="KAL0571031.1"/>
    <property type="molecule type" value="Genomic_DNA"/>
</dbReference>
<sequence length="640" mass="70805">MKLTIAIAAAVLAFSQTALAQNSCTAVAFLGGLSGTSCTGAELGDASQNGAGFGPCELVTNAHQCIPGAGETQETTFKRTPVRSGVVIEVLACFVGINKQIDCDRASSGVLGIIGQVRDLMDNGLLVINSWIMHLIRAVILQPDLPSPVEGVDARNRTLAYIQELLDFSLDEKVLWQITRSFSTLWPLLMEAWCKAVNETHPTAGLWSRLMAKLAWGPTRACVLVPYNSSQTRASFQRNVYGEGTELSLMFIRYLSYAASRIPTMSVLELDNVRMFLAALAPGKLLRHHPLFPTAIKPQATPALVSVVRSLLSTRTVDRLSPDGIGFRTVHGSVCLCLAYLATMGNRYPFILGLLDAGIIPARRCLLIMDAGSPTPAFVGYACEILDFISRLMIYQPIFHAFLLSIRRVPDLESAENEIKEHATTLWRSWERTRDKALILRELRRDLKKGLSFQCSNRKCPLLMPSDEENCGNLKTLTNLRDMPIIYEHMSDSIPISDYDIQCIYSWVALYFDPSIPEITNQILTHCSELSQRADCDLLGEERLIKSGFKNPIMIADSTGPGLGKPEEIICFTVPARLKEEGPAQSCPGTMETISSLWDSWEGSGEKLLFVVLIPVDQSTAWMLYERSRFSVLLDRCADW</sequence>
<dbReference type="Proteomes" id="UP001465976">
    <property type="component" value="Unassembled WGS sequence"/>
</dbReference>
<proteinExistence type="predicted"/>
<feature type="signal peptide" evidence="1">
    <location>
        <begin position="1"/>
        <end position="20"/>
    </location>
</feature>
<protein>
    <submittedName>
        <fullName evidence="2">Uncharacterized protein</fullName>
    </submittedName>
</protein>
<evidence type="ECO:0000313" key="3">
    <source>
        <dbReference type="Proteomes" id="UP001465976"/>
    </source>
</evidence>
<comment type="caution">
    <text evidence="2">The sequence shown here is derived from an EMBL/GenBank/DDBJ whole genome shotgun (WGS) entry which is preliminary data.</text>
</comment>
<evidence type="ECO:0000313" key="2">
    <source>
        <dbReference type="EMBL" id="KAL0571031.1"/>
    </source>
</evidence>
<keyword evidence="1" id="KW-0732">Signal</keyword>
<name>A0ABR3F720_9AGAR</name>
<gene>
    <name evidence="2" type="ORF">V5O48_010928</name>
</gene>
<evidence type="ECO:0000256" key="1">
    <source>
        <dbReference type="SAM" id="SignalP"/>
    </source>
</evidence>
<reference evidence="2 3" key="1">
    <citation type="submission" date="2024-02" db="EMBL/GenBank/DDBJ databases">
        <title>A draft genome for the cacao thread blight pathogen Marasmius crinis-equi.</title>
        <authorList>
            <person name="Cohen S.P."/>
            <person name="Baruah I.K."/>
            <person name="Amoako-Attah I."/>
            <person name="Bukari Y."/>
            <person name="Meinhardt L.W."/>
            <person name="Bailey B.A."/>
        </authorList>
    </citation>
    <scope>NUCLEOTIDE SEQUENCE [LARGE SCALE GENOMIC DNA]</scope>
    <source>
        <strain evidence="2 3">GH-76</strain>
    </source>
</reference>
<feature type="chain" id="PRO_5046422708" evidence="1">
    <location>
        <begin position="21"/>
        <end position="640"/>
    </location>
</feature>
<keyword evidence="3" id="KW-1185">Reference proteome</keyword>